<dbReference type="Pfam" id="PF11356">
    <property type="entry name" value="T2SSC"/>
    <property type="match status" value="1"/>
</dbReference>
<evidence type="ECO:0000259" key="10">
    <source>
        <dbReference type="Pfam" id="PF11356"/>
    </source>
</evidence>
<keyword evidence="2" id="KW-0813">Transport</keyword>
<dbReference type="InterPro" id="IPR024961">
    <property type="entry name" value="T2SS_GspC_N"/>
</dbReference>
<dbReference type="Proteomes" id="UP000501379">
    <property type="component" value="Chromosome"/>
</dbReference>
<sequence>MSLSLSWQIVDLRRLLHSPAPAADSQPAANQSQPLAVEPLRGLFGTPVQQNGDQPAPPTNLQLTLLGSFVNPDSKRSTAIILVAGGKPRRLTVGDEINSGVRLQAVHQDHVVLSRNGREESLHFPRLRTATTTAPTYSEQYDPQYDSAEPTAEQLEHLQSEDVQQLQERMEVLRQQMEGDGTTPPTEAPEAEISQ</sequence>
<evidence type="ECO:0000256" key="3">
    <source>
        <dbReference type="ARBA" id="ARBA00022475"/>
    </source>
</evidence>
<dbReference type="Gene3D" id="2.30.30.830">
    <property type="match status" value="1"/>
</dbReference>
<dbReference type="AlphaFoldDB" id="A0A6M8F8X5"/>
<evidence type="ECO:0000256" key="2">
    <source>
        <dbReference type="ARBA" id="ARBA00022448"/>
    </source>
</evidence>
<evidence type="ECO:0000256" key="1">
    <source>
        <dbReference type="ARBA" id="ARBA00004533"/>
    </source>
</evidence>
<keyword evidence="12" id="KW-1185">Reference proteome</keyword>
<keyword evidence="5" id="KW-0812">Transmembrane</keyword>
<dbReference type="GO" id="GO:0015031">
    <property type="term" value="P:protein transport"/>
    <property type="evidence" value="ECO:0007669"/>
    <property type="project" value="UniProtKB-KW"/>
</dbReference>
<reference evidence="11" key="1">
    <citation type="submission" date="2020-07" db="EMBL/GenBank/DDBJ databases">
        <title>Nitrate ammonifying Pseudomonas campi sp. nov. isolated from German agricultural grassland.</title>
        <authorList>
            <person name="Timsy T."/>
            <person name="Ulrich A."/>
            <person name="Spanner T."/>
            <person name="Foesel B."/>
            <person name="Kolb S."/>
            <person name="Horn M.A."/>
            <person name="Behrendt U."/>
        </authorList>
    </citation>
    <scope>NUCLEOTIDE SEQUENCE</scope>
    <source>
        <strain evidence="11">S1-A32-2</strain>
    </source>
</reference>
<evidence type="ECO:0000313" key="12">
    <source>
        <dbReference type="Proteomes" id="UP000501379"/>
    </source>
</evidence>
<evidence type="ECO:0000256" key="6">
    <source>
        <dbReference type="ARBA" id="ARBA00022927"/>
    </source>
</evidence>
<evidence type="ECO:0000256" key="4">
    <source>
        <dbReference type="ARBA" id="ARBA00022519"/>
    </source>
</evidence>
<protein>
    <submittedName>
        <fullName evidence="11">Secretion protein XcpP</fullName>
    </submittedName>
</protein>
<gene>
    <name evidence="11" type="ORF">HNE05_10260</name>
</gene>
<comment type="subcellular location">
    <subcellularLocation>
        <location evidence="1">Cell inner membrane</location>
    </subcellularLocation>
</comment>
<name>A0A6M8F8X5_9GAMM</name>
<evidence type="ECO:0000256" key="8">
    <source>
        <dbReference type="ARBA" id="ARBA00023136"/>
    </source>
</evidence>
<dbReference type="RefSeq" id="WP_173207745.1">
    <property type="nucleotide sequence ID" value="NZ_CP053697.2"/>
</dbReference>
<organism evidence="11 12">
    <name type="scientific">Aquipseudomonas campi</name>
    <dbReference type="NCBI Taxonomy" id="2731681"/>
    <lineage>
        <taxon>Bacteria</taxon>
        <taxon>Pseudomonadati</taxon>
        <taxon>Pseudomonadota</taxon>
        <taxon>Gammaproteobacteria</taxon>
        <taxon>Pseudomonadales</taxon>
        <taxon>Pseudomonadaceae</taxon>
        <taxon>Aquipseudomonas</taxon>
    </lineage>
</organism>
<proteinExistence type="predicted"/>
<accession>A0A6M8F8X5</accession>
<keyword evidence="4" id="KW-0997">Cell inner membrane</keyword>
<feature type="domain" description="Type II secretion system protein GspC N-terminal" evidence="10">
    <location>
        <begin position="6"/>
        <end position="123"/>
    </location>
</feature>
<keyword evidence="7" id="KW-1133">Transmembrane helix</keyword>
<keyword evidence="8" id="KW-0472">Membrane</keyword>
<feature type="region of interest" description="Disordered" evidence="9">
    <location>
        <begin position="174"/>
        <end position="195"/>
    </location>
</feature>
<evidence type="ECO:0000313" key="11">
    <source>
        <dbReference type="EMBL" id="QKE63721.1"/>
    </source>
</evidence>
<evidence type="ECO:0000256" key="5">
    <source>
        <dbReference type="ARBA" id="ARBA00022692"/>
    </source>
</evidence>
<keyword evidence="6" id="KW-0653">Protein transport</keyword>
<dbReference type="KEGG" id="pcam:HNE05_10260"/>
<evidence type="ECO:0000256" key="7">
    <source>
        <dbReference type="ARBA" id="ARBA00022989"/>
    </source>
</evidence>
<evidence type="ECO:0000256" key="9">
    <source>
        <dbReference type="SAM" id="MobiDB-lite"/>
    </source>
</evidence>
<keyword evidence="3" id="KW-1003">Cell membrane</keyword>
<dbReference type="GO" id="GO:0005886">
    <property type="term" value="C:plasma membrane"/>
    <property type="evidence" value="ECO:0007669"/>
    <property type="project" value="UniProtKB-SubCell"/>
</dbReference>
<dbReference type="EMBL" id="CP053697">
    <property type="protein sequence ID" value="QKE63721.1"/>
    <property type="molecule type" value="Genomic_DNA"/>
</dbReference>